<dbReference type="GO" id="GO:0009055">
    <property type="term" value="F:electron transfer activity"/>
    <property type="evidence" value="ECO:0007669"/>
    <property type="project" value="InterPro"/>
</dbReference>
<dbReference type="GO" id="GO:0005739">
    <property type="term" value="C:mitochondrion"/>
    <property type="evidence" value="ECO:0007669"/>
    <property type="project" value="GOC"/>
</dbReference>
<evidence type="ECO:0000313" key="15">
    <source>
        <dbReference type="Proteomes" id="UP001295444"/>
    </source>
</evidence>
<evidence type="ECO:0000256" key="10">
    <source>
        <dbReference type="ARBA" id="ARBA00023136"/>
    </source>
</evidence>
<dbReference type="InterPro" id="IPR000701">
    <property type="entry name" value="SuccDH_FuR_B_TM-su"/>
</dbReference>
<comment type="function">
    <text evidence="12">Membrane-anchoring subunit of succinate dehydrogenase (SDH) that is involved in complex II of the mitochondrial electron transport chain and is responsible for transferring electrons from succinate to ubiquinone (coenzyme Q). SDH also oxidizes malate to the non-canonical enol form of oxaloacetate, enol-oxaloacetate. Enol-oxaloacetate, which is a potent inhibitor of the succinate dehydrogenase activity, is further isomerized into keto-oxaloacetate.</text>
</comment>
<dbReference type="EMBL" id="OW240924">
    <property type="protein sequence ID" value="CAH2327198.1"/>
    <property type="molecule type" value="Genomic_DNA"/>
</dbReference>
<dbReference type="InterPro" id="IPR018495">
    <property type="entry name" value="Succ_DH_cyt_bsu_CS"/>
</dbReference>
<reference evidence="14" key="1">
    <citation type="submission" date="2022-03" db="EMBL/GenBank/DDBJ databases">
        <authorList>
            <person name="Alioto T."/>
            <person name="Alioto T."/>
            <person name="Gomez Garrido J."/>
        </authorList>
    </citation>
    <scope>NUCLEOTIDE SEQUENCE</scope>
</reference>
<dbReference type="Gene3D" id="1.20.5.540">
    <property type="entry name" value="Single helix bin"/>
    <property type="match status" value="1"/>
</dbReference>
<keyword evidence="7" id="KW-0479">Metal-binding</keyword>
<dbReference type="InterPro" id="IPR014314">
    <property type="entry name" value="Succ_DH_cytb556"/>
</dbReference>
<gene>
    <name evidence="14" type="ORF">PECUL_23A004320</name>
</gene>
<comment type="subunit">
    <text evidence="3">Component of complex II composed of four subunits: the flavoprotein (FP) SDHA, iron-sulfur protein (IP) SDHB, and a cytochrome b560 composed of SDHC and SDHD.</text>
</comment>
<dbReference type="Pfam" id="PF01127">
    <property type="entry name" value="Sdh_cyt"/>
    <property type="match status" value="1"/>
</dbReference>
<comment type="subcellular location">
    <subcellularLocation>
        <location evidence="1">Membrane</location>
        <topology evidence="1">Multi-pass membrane protein</topology>
    </subcellularLocation>
</comment>
<evidence type="ECO:0000256" key="2">
    <source>
        <dbReference type="ARBA" id="ARBA00005163"/>
    </source>
</evidence>
<evidence type="ECO:0000256" key="9">
    <source>
        <dbReference type="ARBA" id="ARBA00023004"/>
    </source>
</evidence>
<evidence type="ECO:0000256" key="7">
    <source>
        <dbReference type="ARBA" id="ARBA00022723"/>
    </source>
</evidence>
<evidence type="ECO:0000256" key="13">
    <source>
        <dbReference type="SAM" id="Phobius"/>
    </source>
</evidence>
<evidence type="ECO:0000256" key="6">
    <source>
        <dbReference type="ARBA" id="ARBA00022692"/>
    </source>
</evidence>
<keyword evidence="8 13" id="KW-1133">Transmembrane helix</keyword>
<dbReference type="PANTHER" id="PTHR10978">
    <property type="entry name" value="SUCCINATE DEHYDROGENASE CYTOCHROME B560 SUBUNIT"/>
    <property type="match status" value="1"/>
</dbReference>
<feature type="transmembrane region" description="Helical" evidence="13">
    <location>
        <begin position="75"/>
        <end position="94"/>
    </location>
</feature>
<dbReference type="PANTHER" id="PTHR10978:SF5">
    <property type="entry name" value="SUCCINATE DEHYDROGENASE CYTOCHROME B560 SUBUNIT, MITOCHONDRIAL"/>
    <property type="match status" value="1"/>
</dbReference>
<feature type="transmembrane region" description="Helical" evidence="13">
    <location>
        <begin position="106"/>
        <end position="126"/>
    </location>
</feature>
<evidence type="ECO:0000256" key="8">
    <source>
        <dbReference type="ARBA" id="ARBA00022989"/>
    </source>
</evidence>
<evidence type="ECO:0000256" key="12">
    <source>
        <dbReference type="ARBA" id="ARBA00045847"/>
    </source>
</evidence>
<dbReference type="Proteomes" id="UP001295444">
    <property type="component" value="Chromosome 13"/>
</dbReference>
<evidence type="ECO:0000313" key="14">
    <source>
        <dbReference type="EMBL" id="CAH2327198.1"/>
    </source>
</evidence>
<accession>A0AAD1TLG2</accession>
<keyword evidence="6 13" id="KW-0812">Transmembrane</keyword>
<keyword evidence="15" id="KW-1185">Reference proteome</keyword>
<dbReference type="SUPFAM" id="SSF81343">
    <property type="entry name" value="Fumarate reductase respiratory complex transmembrane subunits"/>
    <property type="match status" value="1"/>
</dbReference>
<keyword evidence="5" id="KW-0349">Heme</keyword>
<dbReference type="InterPro" id="IPR034804">
    <property type="entry name" value="SQR/QFR_C/D"/>
</dbReference>
<dbReference type="Gene3D" id="1.20.1300.10">
    <property type="entry name" value="Fumarate reductase/succinate dehydrogenase, transmembrane subunit"/>
    <property type="match status" value="1"/>
</dbReference>
<dbReference type="GO" id="GO:0006121">
    <property type="term" value="P:mitochondrial electron transport, succinate to ubiquinone"/>
    <property type="evidence" value="ECO:0007669"/>
    <property type="project" value="TreeGrafter"/>
</dbReference>
<sequence length="189" mass="21021">MASLLLRHAGRQCLRTQFRPVFCLKHAVPMGTSAQQEMDRYWAKNTRLSRPLSPHITIYGWSLPMMMSITHRGTGVGLSLGVSLFGLAALALPGDFASYLELIKSLSLGPALIYSAKFALAFPITYHTWNGIRHLVHVIMTIISVCFLADLGLGQMFEDPPGASVWNHCTGSNPPLLCQYCRHMIEHLR</sequence>
<name>A0AAD1TLG2_PELCU</name>
<dbReference type="GO" id="GO:0046872">
    <property type="term" value="F:metal ion binding"/>
    <property type="evidence" value="ECO:0007669"/>
    <property type="project" value="UniProtKB-KW"/>
</dbReference>
<dbReference type="CDD" id="cd03499">
    <property type="entry name" value="SQR_TypeC_SdhC"/>
    <property type="match status" value="1"/>
</dbReference>
<keyword evidence="10 13" id="KW-0472">Membrane</keyword>
<evidence type="ECO:0000256" key="1">
    <source>
        <dbReference type="ARBA" id="ARBA00004141"/>
    </source>
</evidence>
<evidence type="ECO:0000256" key="3">
    <source>
        <dbReference type="ARBA" id="ARBA00011758"/>
    </source>
</evidence>
<feature type="transmembrane region" description="Helical" evidence="13">
    <location>
        <begin position="138"/>
        <end position="157"/>
    </location>
</feature>
<dbReference type="GO" id="GO:0006099">
    <property type="term" value="P:tricarboxylic acid cycle"/>
    <property type="evidence" value="ECO:0007669"/>
    <property type="project" value="InterPro"/>
</dbReference>
<keyword evidence="9" id="KW-0408">Iron</keyword>
<dbReference type="PROSITE" id="PS01000">
    <property type="entry name" value="SDH_CYT_1"/>
    <property type="match status" value="1"/>
</dbReference>
<organism evidence="14 15">
    <name type="scientific">Pelobates cultripes</name>
    <name type="common">Western spadefoot toad</name>
    <dbReference type="NCBI Taxonomy" id="61616"/>
    <lineage>
        <taxon>Eukaryota</taxon>
        <taxon>Metazoa</taxon>
        <taxon>Chordata</taxon>
        <taxon>Craniata</taxon>
        <taxon>Vertebrata</taxon>
        <taxon>Euteleostomi</taxon>
        <taxon>Amphibia</taxon>
        <taxon>Batrachia</taxon>
        <taxon>Anura</taxon>
        <taxon>Pelobatoidea</taxon>
        <taxon>Pelobatidae</taxon>
        <taxon>Pelobates</taxon>
    </lineage>
</organism>
<evidence type="ECO:0000256" key="11">
    <source>
        <dbReference type="ARBA" id="ARBA00045023"/>
    </source>
</evidence>
<dbReference type="GO" id="GO:0016020">
    <property type="term" value="C:membrane"/>
    <property type="evidence" value="ECO:0007669"/>
    <property type="project" value="UniProtKB-SubCell"/>
</dbReference>
<protein>
    <recommendedName>
        <fullName evidence="4">Succinate dehydrogenase cytochrome b560 subunit, mitochondrial</fullName>
    </recommendedName>
    <alternativeName>
        <fullName evidence="11">Malate dehydrogenase [quinone] cytochrome b560 subunit</fullName>
    </alternativeName>
</protein>
<comment type="pathway">
    <text evidence="2">Carbohydrate metabolism; tricarboxylic acid cycle.</text>
</comment>
<dbReference type="AlphaFoldDB" id="A0AAD1TLG2"/>
<evidence type="ECO:0000256" key="4">
    <source>
        <dbReference type="ARBA" id="ARBA00014631"/>
    </source>
</evidence>
<evidence type="ECO:0000256" key="5">
    <source>
        <dbReference type="ARBA" id="ARBA00022617"/>
    </source>
</evidence>
<proteinExistence type="predicted"/>